<evidence type="ECO:0000313" key="3">
    <source>
        <dbReference type="Proteomes" id="UP000277326"/>
    </source>
</evidence>
<dbReference type="AlphaFoldDB" id="A0A3M0CXH7"/>
<gene>
    <name evidence="2" type="ORF">ATH50_2823</name>
</gene>
<keyword evidence="1" id="KW-0472">Membrane</keyword>
<dbReference type="RefSeq" id="WP_166033700.1">
    <property type="nucleotide sequence ID" value="NZ_CP034145.1"/>
</dbReference>
<keyword evidence="1" id="KW-0812">Transmembrane</keyword>
<dbReference type="GeneID" id="44638316"/>
<proteinExistence type="predicted"/>
<protein>
    <submittedName>
        <fullName evidence="2">Uncharacterized protein</fullName>
    </submittedName>
</protein>
<evidence type="ECO:0000313" key="2">
    <source>
        <dbReference type="EMBL" id="RMB13485.1"/>
    </source>
</evidence>
<accession>A0A3M0CXH7</accession>
<evidence type="ECO:0000256" key="1">
    <source>
        <dbReference type="SAM" id="Phobius"/>
    </source>
</evidence>
<keyword evidence="1" id="KW-1133">Transmembrane helix</keyword>
<organism evidence="2 3">
    <name type="scientific">Haloplanus aerogenes</name>
    <dbReference type="NCBI Taxonomy" id="660522"/>
    <lineage>
        <taxon>Archaea</taxon>
        <taxon>Methanobacteriati</taxon>
        <taxon>Methanobacteriota</taxon>
        <taxon>Stenosarchaea group</taxon>
        <taxon>Halobacteria</taxon>
        <taxon>Halobacteriales</taxon>
        <taxon>Haloferacaceae</taxon>
        <taxon>Haloplanus</taxon>
    </lineage>
</organism>
<feature type="transmembrane region" description="Helical" evidence="1">
    <location>
        <begin position="24"/>
        <end position="44"/>
    </location>
</feature>
<reference evidence="2 3" key="1">
    <citation type="journal article" date="2015" name="Stand. Genomic Sci.">
        <title>Genomic Encyclopedia of Bacterial and Archaeal Type Strains, Phase III: the genomes of soil and plant-associated and newly described type strains.</title>
        <authorList>
            <person name="Whitman W.B."/>
            <person name="Woyke T."/>
            <person name="Klenk H.P."/>
            <person name="Zhou Y."/>
            <person name="Lilburn T.G."/>
            <person name="Beck B.J."/>
            <person name="De Vos P."/>
            <person name="Vandamme P."/>
            <person name="Eisen J.A."/>
            <person name="Garrity G."/>
            <person name="Hugenholtz P."/>
            <person name="Kyrpides N.C."/>
        </authorList>
    </citation>
    <scope>NUCLEOTIDE SEQUENCE [LARGE SCALE GENOMIC DNA]</scope>
    <source>
        <strain evidence="2 3">CGMCC 1.10124</strain>
    </source>
</reference>
<dbReference type="EMBL" id="REFS01000005">
    <property type="protein sequence ID" value="RMB13485.1"/>
    <property type="molecule type" value="Genomic_DNA"/>
</dbReference>
<comment type="caution">
    <text evidence="2">The sequence shown here is derived from an EMBL/GenBank/DDBJ whole genome shotgun (WGS) entry which is preliminary data.</text>
</comment>
<name>A0A3M0CXH7_9EURY</name>
<dbReference type="OrthoDB" id="311794at2157"/>
<dbReference type="Proteomes" id="UP000277326">
    <property type="component" value="Unassembled WGS sequence"/>
</dbReference>
<sequence length="52" mass="5623">MAGSGESTEQAGEPWPQQLLESPWLLAGAALLYFTLSYIVWGLIDLMSVKPG</sequence>